<keyword evidence="1" id="KW-0812">Transmembrane</keyword>
<keyword evidence="1" id="KW-0472">Membrane</keyword>
<gene>
    <name evidence="2" type="ORF">ACFQ63_12435</name>
</gene>
<dbReference type="EMBL" id="JBHTRV010000007">
    <property type="protein sequence ID" value="MFE5980506.1"/>
    <property type="molecule type" value="Genomic_DNA"/>
</dbReference>
<dbReference type="Proteomes" id="UP001600424">
    <property type="component" value="Unassembled WGS sequence"/>
</dbReference>
<organism evidence="2 3">
    <name type="scientific">Streptomyces wedmorensis</name>
    <dbReference type="NCBI Taxonomy" id="43759"/>
    <lineage>
        <taxon>Bacteria</taxon>
        <taxon>Bacillati</taxon>
        <taxon>Actinomycetota</taxon>
        <taxon>Actinomycetes</taxon>
        <taxon>Kitasatosporales</taxon>
        <taxon>Streptomycetaceae</taxon>
        <taxon>Streptomyces</taxon>
    </lineage>
</organism>
<feature type="transmembrane region" description="Helical" evidence="1">
    <location>
        <begin position="12"/>
        <end position="39"/>
    </location>
</feature>
<evidence type="ECO:0000313" key="2">
    <source>
        <dbReference type="EMBL" id="MFE5980506.1"/>
    </source>
</evidence>
<proteinExistence type="predicted"/>
<protein>
    <submittedName>
        <fullName evidence="2">Uncharacterized protein</fullName>
    </submittedName>
</protein>
<keyword evidence="3" id="KW-1185">Reference proteome</keyword>
<evidence type="ECO:0000313" key="3">
    <source>
        <dbReference type="Proteomes" id="UP001600424"/>
    </source>
</evidence>
<comment type="caution">
    <text evidence="2">The sequence shown here is derived from an EMBL/GenBank/DDBJ whole genome shotgun (WGS) entry which is preliminary data.</text>
</comment>
<keyword evidence="1" id="KW-1133">Transmembrane helix</keyword>
<sequence length="45" mass="4700">MGYGRPGDLSRHLGGLLLGVIPDVVLIPGLALILLISAVKVARHK</sequence>
<name>A0ABW6IS96_STRWE</name>
<evidence type="ECO:0000256" key="1">
    <source>
        <dbReference type="SAM" id="Phobius"/>
    </source>
</evidence>
<dbReference type="RefSeq" id="WP_386253291.1">
    <property type="nucleotide sequence ID" value="NZ_JBHTRV010000007.1"/>
</dbReference>
<accession>A0ABW6IS96</accession>
<reference evidence="2 3" key="1">
    <citation type="submission" date="2024-09" db="EMBL/GenBank/DDBJ databases">
        <title>The Natural Products Discovery Center: Release of the First 8490 Sequenced Strains for Exploring Actinobacteria Biosynthetic Diversity.</title>
        <authorList>
            <person name="Kalkreuter E."/>
            <person name="Kautsar S.A."/>
            <person name="Yang D."/>
            <person name="Bader C.D."/>
            <person name="Teijaro C.N."/>
            <person name="Fluegel L."/>
            <person name="Davis C.M."/>
            <person name="Simpson J.R."/>
            <person name="Lauterbach L."/>
            <person name="Steele A.D."/>
            <person name="Gui C."/>
            <person name="Meng S."/>
            <person name="Li G."/>
            <person name="Viehrig K."/>
            <person name="Ye F."/>
            <person name="Su P."/>
            <person name="Kiefer A.F."/>
            <person name="Nichols A."/>
            <person name="Cepeda A.J."/>
            <person name="Yan W."/>
            <person name="Fan B."/>
            <person name="Jiang Y."/>
            <person name="Adhikari A."/>
            <person name="Zheng C.-J."/>
            <person name="Schuster L."/>
            <person name="Cowan T.M."/>
            <person name="Smanski M.J."/>
            <person name="Chevrette M.G."/>
            <person name="De Carvalho L.P.S."/>
            <person name="Shen B."/>
        </authorList>
    </citation>
    <scope>NUCLEOTIDE SEQUENCE [LARGE SCALE GENOMIC DNA]</scope>
    <source>
        <strain evidence="2 3">NPDC056472</strain>
    </source>
</reference>